<evidence type="ECO:0000256" key="1">
    <source>
        <dbReference type="SAM" id="SignalP"/>
    </source>
</evidence>
<keyword evidence="1" id="KW-0732">Signal</keyword>
<dbReference type="KEGG" id="tvd:SG34_011330"/>
<feature type="signal peptide" evidence="1">
    <location>
        <begin position="1"/>
        <end position="22"/>
    </location>
</feature>
<feature type="chain" id="PRO_5041909176" evidence="1">
    <location>
        <begin position="23"/>
        <end position="230"/>
    </location>
</feature>
<dbReference type="InterPro" id="IPR013424">
    <property type="entry name" value="Ice-binding_C"/>
</dbReference>
<accession>A0AAF0C9E7</accession>
<reference evidence="3 4" key="2">
    <citation type="journal article" date="2022" name="Mar. Drugs">
        <title>Bioassay-Guided Fractionation Leads to the Detection of Cholic Acid Generated by the Rare Thalassomonas sp.</title>
        <authorList>
            <person name="Pheiffer F."/>
            <person name="Schneider Y.K."/>
            <person name="Hansen E.H."/>
            <person name="Andersen J.H."/>
            <person name="Isaksson J."/>
            <person name="Busche T."/>
            <person name="R C."/>
            <person name="Kalinowski J."/>
            <person name="Zyl L.V."/>
            <person name="Trindade M."/>
        </authorList>
    </citation>
    <scope>NUCLEOTIDE SEQUENCE [LARGE SCALE GENOMIC DNA]</scope>
    <source>
        <strain evidence="3 4">XOM25</strain>
    </source>
</reference>
<dbReference type="NCBIfam" id="TIGR02595">
    <property type="entry name" value="PEP_CTERM"/>
    <property type="match status" value="1"/>
</dbReference>
<evidence type="ECO:0000313" key="3">
    <source>
        <dbReference type="EMBL" id="WDE07422.1"/>
    </source>
</evidence>
<organism evidence="3 4">
    <name type="scientific">Thalassomonas viridans</name>
    <dbReference type="NCBI Taxonomy" id="137584"/>
    <lineage>
        <taxon>Bacteria</taxon>
        <taxon>Pseudomonadati</taxon>
        <taxon>Pseudomonadota</taxon>
        <taxon>Gammaproteobacteria</taxon>
        <taxon>Alteromonadales</taxon>
        <taxon>Colwelliaceae</taxon>
        <taxon>Thalassomonas</taxon>
    </lineage>
</organism>
<evidence type="ECO:0000259" key="2">
    <source>
        <dbReference type="Pfam" id="PF07589"/>
    </source>
</evidence>
<dbReference type="EMBL" id="CP059733">
    <property type="protein sequence ID" value="WDE07422.1"/>
    <property type="molecule type" value="Genomic_DNA"/>
</dbReference>
<dbReference type="AlphaFoldDB" id="A0AAF0C9E7"/>
<proteinExistence type="predicted"/>
<gene>
    <name evidence="3" type="ORF">SG34_011330</name>
</gene>
<keyword evidence="4" id="KW-1185">Reference proteome</keyword>
<name>A0AAF0C9E7_9GAMM</name>
<dbReference type="Pfam" id="PF07589">
    <property type="entry name" value="PEP-CTERM"/>
    <property type="match status" value="1"/>
</dbReference>
<sequence>MIKIMKYLIPITAFLLLPQIQAAMITNGNFADSCSFDGWHQDTDGVGELPGSDFTVSGTAGDCAGAIHADYQDTQVFFANTLFQELDLTGADNSRFLLTLDFSVDSELTSADPSFIADYFAVGLNDGSGSYFNETGSPGYLAAPADIDGFSAFNLSFELSSAFAGQSGWFLDFQLGIGADINGDSDAGGSTLAINRVSLTEIAAEVPEPGALLLFMLAVAGLSGFRRVAS</sequence>
<evidence type="ECO:0000313" key="4">
    <source>
        <dbReference type="Proteomes" id="UP000032352"/>
    </source>
</evidence>
<protein>
    <submittedName>
        <fullName evidence="3">PEP-CTERM sorting domain-containing protein</fullName>
    </submittedName>
</protein>
<dbReference type="Proteomes" id="UP000032352">
    <property type="component" value="Chromosome"/>
</dbReference>
<dbReference type="RefSeq" id="WP_053046544.1">
    <property type="nucleotide sequence ID" value="NZ_CP059733.1"/>
</dbReference>
<reference evidence="3 4" key="1">
    <citation type="journal article" date="2015" name="Genome Announc.">
        <title>Draft Genome Sequences of Marine Isolates of Thalassomonas viridans and Thalassomonas actiniarum.</title>
        <authorList>
            <person name="Olonade I."/>
            <person name="van Zyl L.J."/>
            <person name="Trindade M."/>
        </authorList>
    </citation>
    <scope>NUCLEOTIDE SEQUENCE [LARGE SCALE GENOMIC DNA]</scope>
    <source>
        <strain evidence="3 4">XOM25</strain>
    </source>
</reference>
<feature type="domain" description="Ice-binding protein C-terminal" evidence="2">
    <location>
        <begin position="206"/>
        <end position="227"/>
    </location>
</feature>